<dbReference type="AlphaFoldDB" id="E8R010"/>
<name>E8R010_ISOPI</name>
<reference key="1">
    <citation type="submission" date="2010-11" db="EMBL/GenBank/DDBJ databases">
        <title>The complete sequence of chromosome of Isophaera pallida ATCC 43644.</title>
        <authorList>
            <consortium name="US DOE Joint Genome Institute (JGI-PGF)"/>
            <person name="Lucas S."/>
            <person name="Copeland A."/>
            <person name="Lapidus A."/>
            <person name="Bruce D."/>
            <person name="Goodwin L."/>
            <person name="Pitluck S."/>
            <person name="Kyrpides N."/>
            <person name="Mavromatis K."/>
            <person name="Pagani I."/>
            <person name="Ivanova N."/>
            <person name="Saunders E."/>
            <person name="Brettin T."/>
            <person name="Detter J.C."/>
            <person name="Han C."/>
            <person name="Tapia R."/>
            <person name="Land M."/>
            <person name="Hauser L."/>
            <person name="Markowitz V."/>
            <person name="Cheng J.-F."/>
            <person name="Hugenholtz P."/>
            <person name="Woyke T."/>
            <person name="Wu D."/>
            <person name="Eisen J.A."/>
        </authorList>
    </citation>
    <scope>NUCLEOTIDE SEQUENCE</scope>
    <source>
        <strain>ATCC 43644</strain>
    </source>
</reference>
<evidence type="ECO:0000256" key="1">
    <source>
        <dbReference type="SAM" id="MobiDB-lite"/>
    </source>
</evidence>
<sequence length="132" mass="14888">MSPPSSASDSPPPVPPGLHDLSRARLTRHALERYVERFAPTLCLDRAERELRQALSRTRRLGRKPGSPQTAAHLAIAHQRIMVVILQDDAITTVLTWPQFQPKLIDFGRARLPRKQGRMIQRLKDALDNANS</sequence>
<dbReference type="eggNOG" id="ENOG50349G9">
    <property type="taxonomic scope" value="Bacteria"/>
</dbReference>
<dbReference type="EMBL" id="CP002353">
    <property type="protein sequence ID" value="ADV64286.1"/>
    <property type="molecule type" value="Genomic_DNA"/>
</dbReference>
<dbReference type="HOGENOM" id="CLU_2036489_0_0_0"/>
<dbReference type="InParanoid" id="E8R010"/>
<dbReference type="KEGG" id="ipa:Isop_3730"/>
<protein>
    <submittedName>
        <fullName evidence="2">Uncharacterized protein</fullName>
    </submittedName>
</protein>
<dbReference type="RefSeq" id="WP_013566574.1">
    <property type="nucleotide sequence ID" value="NC_014962.1"/>
</dbReference>
<evidence type="ECO:0000313" key="2">
    <source>
        <dbReference type="EMBL" id="ADV64286.1"/>
    </source>
</evidence>
<evidence type="ECO:0000313" key="3">
    <source>
        <dbReference type="Proteomes" id="UP000008631"/>
    </source>
</evidence>
<organism evidence="2 3">
    <name type="scientific">Isosphaera pallida (strain ATCC 43644 / DSM 9630 / IS1B)</name>
    <dbReference type="NCBI Taxonomy" id="575540"/>
    <lineage>
        <taxon>Bacteria</taxon>
        <taxon>Pseudomonadati</taxon>
        <taxon>Planctomycetota</taxon>
        <taxon>Planctomycetia</taxon>
        <taxon>Isosphaerales</taxon>
        <taxon>Isosphaeraceae</taxon>
        <taxon>Isosphaera</taxon>
    </lineage>
</organism>
<proteinExistence type="predicted"/>
<feature type="region of interest" description="Disordered" evidence="1">
    <location>
        <begin position="1"/>
        <end position="21"/>
    </location>
</feature>
<dbReference type="Proteomes" id="UP000008631">
    <property type="component" value="Chromosome"/>
</dbReference>
<keyword evidence="3" id="KW-1185">Reference proteome</keyword>
<reference evidence="2 3" key="2">
    <citation type="journal article" date="2011" name="Stand. Genomic Sci.">
        <title>Complete genome sequence of Isosphaera pallida type strain (IS1B).</title>
        <authorList>
            <consortium name="US DOE Joint Genome Institute (JGI-PGF)"/>
            <person name="Goker M."/>
            <person name="Cleland D."/>
            <person name="Saunders E."/>
            <person name="Lapidus A."/>
            <person name="Nolan M."/>
            <person name="Lucas S."/>
            <person name="Hammon N."/>
            <person name="Deshpande S."/>
            <person name="Cheng J.F."/>
            <person name="Tapia R."/>
            <person name="Han C."/>
            <person name="Goodwin L."/>
            <person name="Pitluck S."/>
            <person name="Liolios K."/>
            <person name="Pagani I."/>
            <person name="Ivanova N."/>
            <person name="Mavromatis K."/>
            <person name="Pati A."/>
            <person name="Chen A."/>
            <person name="Palaniappan K."/>
            <person name="Land M."/>
            <person name="Hauser L."/>
            <person name="Chang Y.J."/>
            <person name="Jeffries C.D."/>
            <person name="Detter J.C."/>
            <person name="Beck B."/>
            <person name="Woyke T."/>
            <person name="Bristow J."/>
            <person name="Eisen J.A."/>
            <person name="Markowitz V."/>
            <person name="Hugenholtz P."/>
            <person name="Kyrpides N.C."/>
            <person name="Klenk H.P."/>
        </authorList>
    </citation>
    <scope>NUCLEOTIDE SEQUENCE [LARGE SCALE GENOMIC DNA]</scope>
    <source>
        <strain evidence="3">ATCC 43644 / DSM 9630 / IS1B</strain>
    </source>
</reference>
<gene>
    <name evidence="2" type="ordered locus">Isop_3730</name>
</gene>
<accession>E8R010</accession>